<dbReference type="GO" id="GO:0016868">
    <property type="term" value="F:intramolecular phosphotransferase activity"/>
    <property type="evidence" value="ECO:0007669"/>
    <property type="project" value="InterPro"/>
</dbReference>
<dbReference type="InterPro" id="IPR005844">
    <property type="entry name" value="A-D-PHexomutase_a/b/a-I"/>
</dbReference>
<feature type="domain" description="Alpha-D-phosphohexomutase alpha/beta/alpha" evidence="2">
    <location>
        <begin position="3"/>
        <end position="36"/>
    </location>
</feature>
<dbReference type="InterPro" id="IPR016055">
    <property type="entry name" value="A-D-PHexomutase_a/b/a-I/II/III"/>
</dbReference>
<protein>
    <recommendedName>
        <fullName evidence="2">Alpha-D-phosphohexomutase alpha/beta/alpha domain-containing protein</fullName>
    </recommendedName>
</protein>
<dbReference type="Pfam" id="PF02878">
    <property type="entry name" value="PGM_PMM_I"/>
    <property type="match status" value="1"/>
</dbReference>
<evidence type="ECO:0000256" key="1">
    <source>
        <dbReference type="ARBA" id="ARBA00010231"/>
    </source>
</evidence>
<name>X1ECF9_9ZZZZ</name>
<gene>
    <name evidence="3" type="ORF">S01H4_63938</name>
</gene>
<sequence>MKKLFGTDGIRGIANREPITAEVIFHIGRAGTYLFKDEVDS</sequence>
<comment type="caution">
    <text evidence="3">The sequence shown here is derived from an EMBL/GenBank/DDBJ whole genome shotgun (WGS) entry which is preliminary data.</text>
</comment>
<dbReference type="Gene3D" id="3.40.120.10">
    <property type="entry name" value="Alpha-D-Glucose-1,6-Bisphosphate, subunit A, domain 3"/>
    <property type="match status" value="1"/>
</dbReference>
<accession>X1ECF9</accession>
<organism evidence="3">
    <name type="scientific">marine sediment metagenome</name>
    <dbReference type="NCBI Taxonomy" id="412755"/>
    <lineage>
        <taxon>unclassified sequences</taxon>
        <taxon>metagenomes</taxon>
        <taxon>ecological metagenomes</taxon>
    </lineage>
</organism>
<evidence type="ECO:0000259" key="2">
    <source>
        <dbReference type="Pfam" id="PF02878"/>
    </source>
</evidence>
<dbReference type="SUPFAM" id="SSF53738">
    <property type="entry name" value="Phosphoglucomutase, first 3 domains"/>
    <property type="match status" value="1"/>
</dbReference>
<comment type="similarity">
    <text evidence="1">Belongs to the phosphohexose mutase family.</text>
</comment>
<dbReference type="GO" id="GO:0005975">
    <property type="term" value="P:carbohydrate metabolic process"/>
    <property type="evidence" value="ECO:0007669"/>
    <property type="project" value="InterPro"/>
</dbReference>
<proteinExistence type="inferred from homology"/>
<feature type="non-terminal residue" evidence="3">
    <location>
        <position position="41"/>
    </location>
</feature>
<reference evidence="3" key="1">
    <citation type="journal article" date="2014" name="Front. Microbiol.">
        <title>High frequency of phylogenetically diverse reductive dehalogenase-homologous genes in deep subseafloor sedimentary metagenomes.</title>
        <authorList>
            <person name="Kawai M."/>
            <person name="Futagami T."/>
            <person name="Toyoda A."/>
            <person name="Takaki Y."/>
            <person name="Nishi S."/>
            <person name="Hori S."/>
            <person name="Arai W."/>
            <person name="Tsubouchi T."/>
            <person name="Morono Y."/>
            <person name="Uchiyama I."/>
            <person name="Ito T."/>
            <person name="Fujiyama A."/>
            <person name="Inagaki F."/>
            <person name="Takami H."/>
        </authorList>
    </citation>
    <scope>NUCLEOTIDE SEQUENCE</scope>
    <source>
        <strain evidence="3">Expedition CK06-06</strain>
    </source>
</reference>
<dbReference type="AlphaFoldDB" id="X1ECF9"/>
<dbReference type="EMBL" id="BART01038614">
    <property type="protein sequence ID" value="GAH06368.1"/>
    <property type="molecule type" value="Genomic_DNA"/>
</dbReference>
<evidence type="ECO:0000313" key="3">
    <source>
        <dbReference type="EMBL" id="GAH06368.1"/>
    </source>
</evidence>